<dbReference type="Pfam" id="PF03953">
    <property type="entry name" value="Tubulin_C"/>
    <property type="match status" value="1"/>
</dbReference>
<organism evidence="9 10">
    <name type="scientific">Macrostomum lignano</name>
    <dbReference type="NCBI Taxonomy" id="282301"/>
    <lineage>
        <taxon>Eukaryota</taxon>
        <taxon>Metazoa</taxon>
        <taxon>Spiralia</taxon>
        <taxon>Lophotrochozoa</taxon>
        <taxon>Platyhelminthes</taxon>
        <taxon>Rhabditophora</taxon>
        <taxon>Macrostomorpha</taxon>
        <taxon>Macrostomida</taxon>
        <taxon>Macrostomidae</taxon>
        <taxon>Macrostomum</taxon>
    </lineage>
</organism>
<keyword evidence="9" id="KW-1185">Reference proteome</keyword>
<evidence type="ECO:0000256" key="6">
    <source>
        <dbReference type="ARBA" id="ARBA00049117"/>
    </source>
</evidence>
<evidence type="ECO:0000313" key="9">
    <source>
        <dbReference type="Proteomes" id="UP000095280"/>
    </source>
</evidence>
<dbReference type="InterPro" id="IPR037103">
    <property type="entry name" value="Tubulin/FtsZ-like_C"/>
</dbReference>
<keyword evidence="4" id="KW-0378">Hydrolase</keyword>
<proteinExistence type="inferred from homology"/>
<evidence type="ECO:0000313" key="10">
    <source>
        <dbReference type="WBParaSite" id="maker-uti_cns_0013366-snap-gene-0.2-mRNA-1"/>
    </source>
</evidence>
<dbReference type="Pfam" id="PF00091">
    <property type="entry name" value="Tubulin"/>
    <property type="match status" value="1"/>
</dbReference>
<dbReference type="GO" id="GO:0016787">
    <property type="term" value="F:hydrolase activity"/>
    <property type="evidence" value="ECO:0007669"/>
    <property type="project" value="UniProtKB-KW"/>
</dbReference>
<dbReference type="SUPFAM" id="SSF55307">
    <property type="entry name" value="Tubulin C-terminal domain-like"/>
    <property type="match status" value="1"/>
</dbReference>
<dbReference type="PRINTS" id="PR01162">
    <property type="entry name" value="ALPHATUBULIN"/>
</dbReference>
<keyword evidence="5" id="KW-0342">GTP-binding</keyword>
<feature type="domain" description="Tubulin/FtsZ GTPase" evidence="8">
    <location>
        <begin position="133"/>
        <end position="333"/>
    </location>
</feature>
<feature type="region of interest" description="Disordered" evidence="7">
    <location>
        <begin position="574"/>
        <end position="605"/>
    </location>
</feature>
<dbReference type="GO" id="GO:0007017">
    <property type="term" value="P:microtubule-based process"/>
    <property type="evidence" value="ECO:0007669"/>
    <property type="project" value="InterPro"/>
</dbReference>
<comment type="similarity">
    <text evidence="1">Belongs to the tubulin family.</text>
</comment>
<evidence type="ECO:0000256" key="2">
    <source>
        <dbReference type="ARBA" id="ARBA00022701"/>
    </source>
</evidence>
<evidence type="ECO:0000256" key="3">
    <source>
        <dbReference type="ARBA" id="ARBA00022741"/>
    </source>
</evidence>
<evidence type="ECO:0000256" key="4">
    <source>
        <dbReference type="ARBA" id="ARBA00022801"/>
    </source>
</evidence>
<accession>A0A1I8IL32</accession>
<evidence type="ECO:0000256" key="1">
    <source>
        <dbReference type="ARBA" id="ARBA00009636"/>
    </source>
</evidence>
<feature type="region of interest" description="Disordered" evidence="7">
    <location>
        <begin position="650"/>
        <end position="799"/>
    </location>
</feature>
<keyword evidence="2" id="KW-0493">Microtubule</keyword>
<feature type="region of interest" description="Disordered" evidence="7">
    <location>
        <begin position="512"/>
        <end position="544"/>
    </location>
</feature>
<dbReference type="Gene3D" id="3.30.1330.20">
    <property type="entry name" value="Tubulin/FtsZ, C-terminal domain"/>
    <property type="match status" value="1"/>
</dbReference>
<feature type="compositionally biased region" description="Low complexity" evidence="7">
    <location>
        <begin position="585"/>
        <end position="594"/>
    </location>
</feature>
<evidence type="ECO:0000256" key="7">
    <source>
        <dbReference type="SAM" id="MobiDB-lite"/>
    </source>
</evidence>
<dbReference type="InterPro" id="IPR002452">
    <property type="entry name" value="Alpha_tubulin"/>
</dbReference>
<dbReference type="Gene3D" id="3.40.50.1440">
    <property type="entry name" value="Tubulin/FtsZ, GTPase domain"/>
    <property type="match status" value="1"/>
</dbReference>
<dbReference type="PRINTS" id="PR01161">
    <property type="entry name" value="TUBULIN"/>
</dbReference>
<dbReference type="AlphaFoldDB" id="A0A1I8IL32"/>
<dbReference type="GO" id="GO:0005874">
    <property type="term" value="C:microtubule"/>
    <property type="evidence" value="ECO:0007669"/>
    <property type="project" value="UniProtKB-KW"/>
</dbReference>
<dbReference type="SUPFAM" id="SSF52490">
    <property type="entry name" value="Tubulin nucleotide-binding domain-like"/>
    <property type="match status" value="1"/>
</dbReference>
<dbReference type="SMART" id="SM00864">
    <property type="entry name" value="Tubulin"/>
    <property type="match status" value="1"/>
</dbReference>
<comment type="catalytic activity">
    <reaction evidence="6">
        <text>GTP + H2O = GDP + phosphate + H(+)</text>
        <dbReference type="Rhea" id="RHEA:19669"/>
        <dbReference type="ChEBI" id="CHEBI:15377"/>
        <dbReference type="ChEBI" id="CHEBI:15378"/>
        <dbReference type="ChEBI" id="CHEBI:37565"/>
        <dbReference type="ChEBI" id="CHEBI:43474"/>
        <dbReference type="ChEBI" id="CHEBI:58189"/>
    </reaction>
    <physiologicalReaction direction="left-to-right" evidence="6">
        <dbReference type="Rhea" id="RHEA:19670"/>
    </physiologicalReaction>
</comment>
<sequence>MRMVNSAKSNSPLPSTSTCLMRRCTSSSEGFWPSDRITSPSSFAEMVPPPSRSNSRKASRAVLQFHLQTDRIRPPISCLTGEGQSLQPKSLMTVQVGQAGIQIGHAVWELFCLEHNISADGTPKLHCGDLGNVESVFVPTPKGRYFPRSLFVDTDPACVDEMRSGPYKQLFSSRQLLSDQVDAASNYTTGRYGYAKRLVPDTLERLRWMTEKADSKPTLCLVHSACGGTGSGFAVACLARMADELGIEPQNIIDLCVVPGVSAGQSSCELLNTALYLDESQDLTRQTVCVSNSAMFRLCNSQLQSQGAATFAHANRALAAAFSNLTATERLPGSSVGLSGILDSLLPFRHLRYTLLACAPFLTAESARTERPTAKSATAAVLELSSQFLDVDLRQGRHAAGFLLYRGDASLGEAQKLAAELTSRGRVQFQDWAPTGFRTGVVTPPPVAPPGSGFADVPISATLLASHSGISDIFAKLAASSRKLQDRDMFVHNYEGAIVSLLNKTVEGSNAGMNLGAGGPGTNTDSDSQKPTSLDSASADNNSVRMWMNPPAAQAALASGGGRGELQNYRRRRLTSREPGSHATQKPQQQQQEQQQDEEEPQVSRTCALSDVFGVRVRLSSAIDYLQRVSISYAADSQTDAGDAADVDAAAVGDDNDVIEATNGEEDGKEDEEETEGADEKDGEEGEQRVDNKLHVTINDVGGIGRDLENVDSNRSVSGQSAQSDSKQQQQQADGNSVSAEEEPQVEPSQQSEQADLSASKDPNDPPANNANQQGELPVPSSRWCLRRRSKSRRPGEAAATAAAAAAAAAAAGKHPAIAEAEKILMKYQRSLGGQ</sequence>
<dbReference type="Proteomes" id="UP000095280">
    <property type="component" value="Unplaced"/>
</dbReference>
<keyword evidence="3" id="KW-0547">Nucleotide-binding</keyword>
<dbReference type="GO" id="GO:0005200">
    <property type="term" value="F:structural constituent of cytoskeleton"/>
    <property type="evidence" value="ECO:0007669"/>
    <property type="project" value="InterPro"/>
</dbReference>
<reference evidence="10" key="1">
    <citation type="submission" date="2016-11" db="UniProtKB">
        <authorList>
            <consortium name="WormBaseParasite"/>
        </authorList>
    </citation>
    <scope>IDENTIFICATION</scope>
</reference>
<name>A0A1I8IL32_9PLAT</name>
<dbReference type="PANTHER" id="PTHR11588">
    <property type="entry name" value="TUBULIN"/>
    <property type="match status" value="1"/>
</dbReference>
<dbReference type="InterPro" id="IPR036525">
    <property type="entry name" value="Tubulin/FtsZ_GTPase_sf"/>
</dbReference>
<feature type="region of interest" description="Disordered" evidence="7">
    <location>
        <begin position="39"/>
        <end position="58"/>
    </location>
</feature>
<feature type="compositionally biased region" description="Acidic residues" evidence="7">
    <location>
        <begin position="654"/>
        <end position="685"/>
    </location>
</feature>
<evidence type="ECO:0000256" key="5">
    <source>
        <dbReference type="ARBA" id="ARBA00023134"/>
    </source>
</evidence>
<dbReference type="GO" id="GO:0005525">
    <property type="term" value="F:GTP binding"/>
    <property type="evidence" value="ECO:0007669"/>
    <property type="project" value="UniProtKB-KW"/>
</dbReference>
<feature type="compositionally biased region" description="Low complexity" evidence="7">
    <location>
        <begin position="718"/>
        <end position="739"/>
    </location>
</feature>
<feature type="compositionally biased region" description="Low complexity" evidence="7">
    <location>
        <begin position="746"/>
        <end position="755"/>
    </location>
</feature>
<dbReference type="WBParaSite" id="maker-uti_cns_0013366-snap-gene-0.2-mRNA-1">
    <property type="protein sequence ID" value="maker-uti_cns_0013366-snap-gene-0.2-mRNA-1"/>
    <property type="gene ID" value="maker-uti_cns_0013366-snap-gene-0.2"/>
</dbReference>
<dbReference type="InterPro" id="IPR003008">
    <property type="entry name" value="Tubulin_FtsZ_GTPase"/>
</dbReference>
<protein>
    <submittedName>
        <fullName evidence="10">Tubulin domain-containing protein</fullName>
    </submittedName>
</protein>
<dbReference type="InterPro" id="IPR008280">
    <property type="entry name" value="Tub_FtsZ_C"/>
</dbReference>
<evidence type="ECO:0000259" key="8">
    <source>
        <dbReference type="SMART" id="SM00864"/>
    </source>
</evidence>
<dbReference type="InterPro" id="IPR018316">
    <property type="entry name" value="Tubulin/FtsZ_2-layer-sand-dom"/>
</dbReference>
<feature type="compositionally biased region" description="Polar residues" evidence="7">
    <location>
        <begin position="522"/>
        <end position="544"/>
    </location>
</feature>
<dbReference type="InterPro" id="IPR000217">
    <property type="entry name" value="Tubulin"/>
</dbReference>